<feature type="compositionally biased region" description="Polar residues" evidence="1">
    <location>
        <begin position="92"/>
        <end position="104"/>
    </location>
</feature>
<dbReference type="Proteomes" id="UP000800235">
    <property type="component" value="Unassembled WGS sequence"/>
</dbReference>
<dbReference type="GO" id="GO:0004525">
    <property type="term" value="F:ribonuclease III activity"/>
    <property type="evidence" value="ECO:0007669"/>
    <property type="project" value="InterPro"/>
</dbReference>
<feature type="compositionally biased region" description="Polar residues" evidence="1">
    <location>
        <begin position="1"/>
        <end position="12"/>
    </location>
</feature>
<dbReference type="CDD" id="cd00593">
    <property type="entry name" value="RIBOc"/>
    <property type="match status" value="1"/>
</dbReference>
<dbReference type="InterPro" id="IPR000999">
    <property type="entry name" value="RNase_III_dom"/>
</dbReference>
<dbReference type="PROSITE" id="PS50142">
    <property type="entry name" value="RNASE_3_2"/>
    <property type="match status" value="1"/>
</dbReference>
<feature type="domain" description="RNase III" evidence="2">
    <location>
        <begin position="126"/>
        <end position="244"/>
    </location>
</feature>
<gene>
    <name evidence="3" type="ORF">EJ08DRAFT_698485</name>
</gene>
<protein>
    <submittedName>
        <fullName evidence="3">Ribonuclease III</fullName>
    </submittedName>
</protein>
<evidence type="ECO:0000313" key="4">
    <source>
        <dbReference type="Proteomes" id="UP000800235"/>
    </source>
</evidence>
<keyword evidence="4" id="KW-1185">Reference proteome</keyword>
<feature type="region of interest" description="Disordered" evidence="1">
    <location>
        <begin position="1"/>
        <end position="37"/>
    </location>
</feature>
<dbReference type="InterPro" id="IPR036389">
    <property type="entry name" value="RNase_III_sf"/>
</dbReference>
<comment type="caution">
    <text evidence="3">The sequence shown here is derived from an EMBL/GenBank/DDBJ whole genome shotgun (WGS) entry which is preliminary data.</text>
</comment>
<dbReference type="OrthoDB" id="67027at2759"/>
<evidence type="ECO:0000259" key="2">
    <source>
        <dbReference type="PROSITE" id="PS50142"/>
    </source>
</evidence>
<dbReference type="EMBL" id="MU007048">
    <property type="protein sequence ID" value="KAF2429346.1"/>
    <property type="molecule type" value="Genomic_DNA"/>
</dbReference>
<evidence type="ECO:0000256" key="1">
    <source>
        <dbReference type="SAM" id="MobiDB-lite"/>
    </source>
</evidence>
<name>A0A9P4NPJ1_9PEZI</name>
<dbReference type="Gene3D" id="1.10.1520.10">
    <property type="entry name" value="Ribonuclease III domain"/>
    <property type="match status" value="1"/>
</dbReference>
<sequence length="269" mass="30758">MEQQMAEYTQASFIGPQLPQPGDETEQPPVKRPRLVPLSHPRVSFKIPKTKRQPRSAPRPLFLFSAPIEVAEYTEEAIEEYPAASVEPERPQSPTSTDQYSKQPPRQEVKIGKEAVPDSKHFWFHTAAIEAIIKYEFKNEDLLFEAFQRHIGLREGDLSPKNKWLALVGDAILRGIIHKHSYLEGTQTRKQPCQYHDLHASNHSHVRACRYWRLDRYIRGGAANREAMADTMEAIIGAANVDGGWDASQAVVNLLYFGEILNHDETWEY</sequence>
<evidence type="ECO:0000313" key="3">
    <source>
        <dbReference type="EMBL" id="KAF2429346.1"/>
    </source>
</evidence>
<feature type="region of interest" description="Disordered" evidence="1">
    <location>
        <begin position="81"/>
        <end position="111"/>
    </location>
</feature>
<accession>A0A9P4NPJ1</accession>
<dbReference type="SUPFAM" id="SSF69065">
    <property type="entry name" value="RNase III domain-like"/>
    <property type="match status" value="1"/>
</dbReference>
<dbReference type="GO" id="GO:0006396">
    <property type="term" value="P:RNA processing"/>
    <property type="evidence" value="ECO:0007669"/>
    <property type="project" value="InterPro"/>
</dbReference>
<reference evidence="3" key="1">
    <citation type="journal article" date="2020" name="Stud. Mycol.">
        <title>101 Dothideomycetes genomes: a test case for predicting lifestyles and emergence of pathogens.</title>
        <authorList>
            <person name="Haridas S."/>
            <person name="Albert R."/>
            <person name="Binder M."/>
            <person name="Bloem J."/>
            <person name="Labutti K."/>
            <person name="Salamov A."/>
            <person name="Andreopoulos B."/>
            <person name="Baker S."/>
            <person name="Barry K."/>
            <person name="Bills G."/>
            <person name="Bluhm B."/>
            <person name="Cannon C."/>
            <person name="Castanera R."/>
            <person name="Culley D."/>
            <person name="Daum C."/>
            <person name="Ezra D."/>
            <person name="Gonzalez J."/>
            <person name="Henrissat B."/>
            <person name="Kuo A."/>
            <person name="Liang C."/>
            <person name="Lipzen A."/>
            <person name="Lutzoni F."/>
            <person name="Magnuson J."/>
            <person name="Mondo S."/>
            <person name="Nolan M."/>
            <person name="Ohm R."/>
            <person name="Pangilinan J."/>
            <person name="Park H.-J."/>
            <person name="Ramirez L."/>
            <person name="Alfaro M."/>
            <person name="Sun H."/>
            <person name="Tritt A."/>
            <person name="Yoshinaga Y."/>
            <person name="Zwiers L.-H."/>
            <person name="Turgeon B."/>
            <person name="Goodwin S."/>
            <person name="Spatafora J."/>
            <person name="Crous P."/>
            <person name="Grigoriev I."/>
        </authorList>
    </citation>
    <scope>NUCLEOTIDE SEQUENCE</scope>
    <source>
        <strain evidence="3">CBS 130266</strain>
    </source>
</reference>
<proteinExistence type="predicted"/>
<organism evidence="3 4">
    <name type="scientific">Tothia fuscella</name>
    <dbReference type="NCBI Taxonomy" id="1048955"/>
    <lineage>
        <taxon>Eukaryota</taxon>
        <taxon>Fungi</taxon>
        <taxon>Dikarya</taxon>
        <taxon>Ascomycota</taxon>
        <taxon>Pezizomycotina</taxon>
        <taxon>Dothideomycetes</taxon>
        <taxon>Pleosporomycetidae</taxon>
        <taxon>Venturiales</taxon>
        <taxon>Cylindrosympodiaceae</taxon>
        <taxon>Tothia</taxon>
    </lineage>
</organism>
<dbReference type="AlphaFoldDB" id="A0A9P4NPJ1"/>